<comment type="caution">
    <text evidence="2">The sequence shown here is derived from an EMBL/GenBank/DDBJ whole genome shotgun (WGS) entry which is preliminary data.</text>
</comment>
<name>A0A5C5WES5_9BACT</name>
<protein>
    <submittedName>
        <fullName evidence="2">Uncharacterized protein</fullName>
    </submittedName>
</protein>
<feature type="chain" id="PRO_5023140964" evidence="1">
    <location>
        <begin position="27"/>
        <end position="497"/>
    </location>
</feature>
<reference evidence="2 3" key="1">
    <citation type="submission" date="2019-02" db="EMBL/GenBank/DDBJ databases">
        <title>Deep-cultivation of Planctomycetes and their phenomic and genomic characterization uncovers novel biology.</title>
        <authorList>
            <person name="Wiegand S."/>
            <person name="Jogler M."/>
            <person name="Boedeker C."/>
            <person name="Pinto D."/>
            <person name="Vollmers J."/>
            <person name="Rivas-Marin E."/>
            <person name="Kohn T."/>
            <person name="Peeters S.H."/>
            <person name="Heuer A."/>
            <person name="Rast P."/>
            <person name="Oberbeckmann S."/>
            <person name="Bunk B."/>
            <person name="Jeske O."/>
            <person name="Meyerdierks A."/>
            <person name="Storesund J.E."/>
            <person name="Kallscheuer N."/>
            <person name="Luecker S."/>
            <person name="Lage O.M."/>
            <person name="Pohl T."/>
            <person name="Merkel B.J."/>
            <person name="Hornburger P."/>
            <person name="Mueller R.-W."/>
            <person name="Bruemmer F."/>
            <person name="Labrenz M."/>
            <person name="Spormann A.M."/>
            <person name="Op Den Camp H."/>
            <person name="Overmann J."/>
            <person name="Amann R."/>
            <person name="Jetten M.S.M."/>
            <person name="Mascher T."/>
            <person name="Medema M.H."/>
            <person name="Devos D.P."/>
            <person name="Kaster A.-K."/>
            <person name="Ovreas L."/>
            <person name="Rohde M."/>
            <person name="Galperin M.Y."/>
            <person name="Jogler C."/>
        </authorList>
    </citation>
    <scope>NUCLEOTIDE SEQUENCE [LARGE SCALE GENOMIC DNA]</scope>
    <source>
        <strain evidence="2 3">Pla111</strain>
    </source>
</reference>
<dbReference type="AlphaFoldDB" id="A0A5C5WES5"/>
<proteinExistence type="predicted"/>
<gene>
    <name evidence="2" type="ORF">Pla111_03780</name>
</gene>
<dbReference type="Proteomes" id="UP000318995">
    <property type="component" value="Unassembled WGS sequence"/>
</dbReference>
<accession>A0A5C5WES5</accession>
<evidence type="ECO:0000313" key="2">
    <source>
        <dbReference type="EMBL" id="TWT48603.1"/>
    </source>
</evidence>
<dbReference type="EMBL" id="SJPH01000001">
    <property type="protein sequence ID" value="TWT48603.1"/>
    <property type="molecule type" value="Genomic_DNA"/>
</dbReference>
<evidence type="ECO:0000313" key="3">
    <source>
        <dbReference type="Proteomes" id="UP000318995"/>
    </source>
</evidence>
<feature type="signal peptide" evidence="1">
    <location>
        <begin position="1"/>
        <end position="26"/>
    </location>
</feature>
<organism evidence="2 3">
    <name type="scientific">Botrimarina hoheduenensis</name>
    <dbReference type="NCBI Taxonomy" id="2528000"/>
    <lineage>
        <taxon>Bacteria</taxon>
        <taxon>Pseudomonadati</taxon>
        <taxon>Planctomycetota</taxon>
        <taxon>Planctomycetia</taxon>
        <taxon>Pirellulales</taxon>
        <taxon>Lacipirellulaceae</taxon>
        <taxon>Botrimarina</taxon>
    </lineage>
</organism>
<keyword evidence="1" id="KW-0732">Signal</keyword>
<evidence type="ECO:0000256" key="1">
    <source>
        <dbReference type="SAM" id="SignalP"/>
    </source>
</evidence>
<keyword evidence="3" id="KW-1185">Reference proteome</keyword>
<sequence length="497" mass="54048" precursor="true">MKRPLSLRNLAVLVLAVTLGPGPAAARRPDGVLTLEVVDSVTSEPLPVRIELRDARGRTVRSRDWGQAGLGDHAYLEGRTELGLRRGAYRFLVDPGPEYRTQAGHFEIDRYADDSERIEARRFANLAEEGWVAFDPQCQRAPADRAIALRAERLSDASCLTHWGGPEGWQAVDDRLGDKSRSNDTAPIVAWWHGPEGTCWLYAVDQALTADDLPNLSQQVATRLAAARQSGWRIVATLDSSDLLLWAAVEALDAVWLLDGTASADNQAGQDRLRTYYDLLNAGVPLPPLAGSGSGIAPLTNKKKAARIERPLGDQRTWTRGAPADDLADFWTAVELGQVVVSNGPLLRPTAEGLQPGGSFETAPDRPLEVLIGLNLATRETVDYLEVVADGEMVMTVRLAEWSAAGGKLPPLEISKHRWFAIRAITTAEDRLQLAHSGPWYVERAAPGRGQLSEPLREQLQEAARRASGNDPAAFRAAQVRWPEALTDSAAGAQAND</sequence>